<protein>
    <submittedName>
        <fullName evidence="2">Putative membrane protein</fullName>
    </submittedName>
</protein>
<dbReference type="GO" id="GO:0007218">
    <property type="term" value="P:neuropeptide signaling pathway"/>
    <property type="evidence" value="ECO:0007669"/>
    <property type="project" value="InterPro"/>
</dbReference>
<dbReference type="EMBL" id="GANO01004731">
    <property type="protein sequence ID" value="JAB55140.1"/>
    <property type="molecule type" value="mRNA"/>
</dbReference>
<accession>U5ELW0</accession>
<name>U5ELW0_9DIPT</name>
<proteinExistence type="evidence at transcript level"/>
<reference evidence="2" key="1">
    <citation type="journal article" date="2014" name="Insect Biochem. Mol. Biol.">
        <title>An insight into the sialome of the frog biting fly, Corethrella appendiculata.</title>
        <authorList>
            <person name="Ribeiro J.M.C."/>
            <person name="Chagas A.C."/>
            <person name="Pham V.M."/>
            <person name="Lounibos L.P."/>
            <person name="Calvo E."/>
        </authorList>
    </citation>
    <scope>NUCLEOTIDE SEQUENCE</scope>
    <source>
        <tissue evidence="2">Salivary glands</tissue>
    </source>
</reference>
<feature type="chain" id="PRO_5004659586" evidence="1">
    <location>
        <begin position="25"/>
        <end position="148"/>
    </location>
</feature>
<keyword evidence="1" id="KW-0732">Signal</keyword>
<dbReference type="GO" id="GO:0005615">
    <property type="term" value="C:extracellular space"/>
    <property type="evidence" value="ECO:0007669"/>
    <property type="project" value="TreeGrafter"/>
</dbReference>
<evidence type="ECO:0000313" key="2">
    <source>
        <dbReference type="EMBL" id="JAB55140.1"/>
    </source>
</evidence>
<dbReference type="InterPro" id="IPR037729">
    <property type="entry name" value="CCHa1/2"/>
</dbReference>
<dbReference type="PANTHER" id="PTHR35980:SF1">
    <property type="entry name" value="NEUROPEPTIDE CCHAMIDE-1-RELATED"/>
    <property type="match status" value="1"/>
</dbReference>
<dbReference type="GO" id="GO:0005184">
    <property type="term" value="F:neuropeptide hormone activity"/>
    <property type="evidence" value="ECO:0007669"/>
    <property type="project" value="InterPro"/>
</dbReference>
<sequence>MNQLATMAISLILVFAVLFSNSEAKRGCAAFGHSCYGGHGKRSDNSIDTDSSSIPIGKFLQNYNKIYPFNINSVRGFDPTIPQSAPQFDERQQAIENTNKNYKYALYNLLKQWMDEIKQQQQQQPILQEQQQQLTNAQDTGTFANENV</sequence>
<dbReference type="PANTHER" id="PTHR35980">
    <property type="entry name" value="NEUROPEPTIDE CCHAMIDE-1-RELATED"/>
    <property type="match status" value="1"/>
</dbReference>
<dbReference type="AlphaFoldDB" id="U5ELW0"/>
<organism evidence="2">
    <name type="scientific">Corethrella appendiculata</name>
    <dbReference type="NCBI Taxonomy" id="1370023"/>
    <lineage>
        <taxon>Eukaryota</taxon>
        <taxon>Metazoa</taxon>
        <taxon>Ecdysozoa</taxon>
        <taxon>Arthropoda</taxon>
        <taxon>Hexapoda</taxon>
        <taxon>Insecta</taxon>
        <taxon>Pterygota</taxon>
        <taxon>Neoptera</taxon>
        <taxon>Endopterygota</taxon>
        <taxon>Diptera</taxon>
        <taxon>Nematocera</taxon>
        <taxon>Culicoidea</taxon>
        <taxon>Chaoboridae</taxon>
        <taxon>Corethrella</taxon>
    </lineage>
</organism>
<evidence type="ECO:0000256" key="1">
    <source>
        <dbReference type="SAM" id="SignalP"/>
    </source>
</evidence>
<feature type="signal peptide" evidence="1">
    <location>
        <begin position="1"/>
        <end position="24"/>
    </location>
</feature>